<proteinExistence type="predicted"/>
<dbReference type="EMBL" id="JBHSCF010000016">
    <property type="protein sequence ID" value="MFC4186958.1"/>
    <property type="molecule type" value="Genomic_DNA"/>
</dbReference>
<gene>
    <name evidence="1" type="ORF">ACFO3R_11290</name>
</gene>
<reference evidence="2" key="1">
    <citation type="journal article" date="2019" name="Int. J. Syst. Evol. Microbiol.">
        <title>The Global Catalogue of Microorganisms (GCM) 10K type strain sequencing project: providing services to taxonomists for standard genome sequencing and annotation.</title>
        <authorList>
            <consortium name="The Broad Institute Genomics Platform"/>
            <consortium name="The Broad Institute Genome Sequencing Center for Infectious Disease"/>
            <person name="Wu L."/>
            <person name="Ma J."/>
        </authorList>
    </citation>
    <scope>NUCLEOTIDE SEQUENCE [LARGE SCALE GENOMIC DNA]</scope>
    <source>
        <strain evidence="2">CCM 3243</strain>
    </source>
</reference>
<accession>A0ABV8N233</accession>
<dbReference type="Proteomes" id="UP001595871">
    <property type="component" value="Unassembled WGS sequence"/>
</dbReference>
<protein>
    <submittedName>
        <fullName evidence="1">Uncharacterized protein</fullName>
    </submittedName>
</protein>
<comment type="caution">
    <text evidence="1">The sequence shown here is derived from an EMBL/GenBank/DDBJ whole genome shotgun (WGS) entry which is preliminary data.</text>
</comment>
<evidence type="ECO:0000313" key="1">
    <source>
        <dbReference type="EMBL" id="MFC4186958.1"/>
    </source>
</evidence>
<organism evidence="1 2">
    <name type="scientific">Streptomyces flavovirens</name>
    <dbReference type="NCBI Taxonomy" id="52258"/>
    <lineage>
        <taxon>Bacteria</taxon>
        <taxon>Bacillati</taxon>
        <taxon>Actinomycetota</taxon>
        <taxon>Actinomycetes</taxon>
        <taxon>Kitasatosporales</taxon>
        <taxon>Streptomycetaceae</taxon>
        <taxon>Streptomyces</taxon>
    </lineage>
</organism>
<evidence type="ECO:0000313" key="2">
    <source>
        <dbReference type="Proteomes" id="UP001595871"/>
    </source>
</evidence>
<keyword evidence="2" id="KW-1185">Reference proteome</keyword>
<sequence length="46" mass="4970">MPPKAEYALTAPGQGLRGTVDVMGDRPHRHLGRIEAARRAFDAPDA</sequence>
<name>A0ABV8N233_9ACTN</name>